<feature type="domain" description="DH" evidence="8">
    <location>
        <begin position="1145"/>
        <end position="1370"/>
    </location>
</feature>
<feature type="compositionally biased region" description="Basic and acidic residues" evidence="7">
    <location>
        <begin position="1053"/>
        <end position="1063"/>
    </location>
</feature>
<feature type="compositionally biased region" description="Polar residues" evidence="7">
    <location>
        <begin position="1031"/>
        <end position="1043"/>
    </location>
</feature>
<feature type="compositionally biased region" description="Polar residues" evidence="7">
    <location>
        <begin position="153"/>
        <end position="183"/>
    </location>
</feature>
<evidence type="ECO:0000256" key="5">
    <source>
        <dbReference type="ARBA" id="ARBA00022949"/>
    </source>
</evidence>
<feature type="region of interest" description="Disordered" evidence="7">
    <location>
        <begin position="1221"/>
        <end position="1252"/>
    </location>
</feature>
<feature type="region of interest" description="Disordered" evidence="7">
    <location>
        <begin position="596"/>
        <end position="658"/>
    </location>
</feature>
<keyword evidence="11" id="KW-1185">Reference proteome</keyword>
<dbReference type="Pfam" id="PF00621">
    <property type="entry name" value="RhoGEF"/>
    <property type="match status" value="1"/>
</dbReference>
<evidence type="ECO:0000256" key="2">
    <source>
        <dbReference type="ARBA" id="ARBA00004348"/>
    </source>
</evidence>
<evidence type="ECO:0000256" key="6">
    <source>
        <dbReference type="ARBA" id="ARBA00032587"/>
    </source>
</evidence>
<feature type="compositionally biased region" description="Polar residues" evidence="7">
    <location>
        <begin position="419"/>
        <end position="441"/>
    </location>
</feature>
<feature type="compositionally biased region" description="Low complexity" evidence="7">
    <location>
        <begin position="510"/>
        <end position="519"/>
    </location>
</feature>
<dbReference type="SUPFAM" id="SSF103657">
    <property type="entry name" value="BAR/IMD domain-like"/>
    <property type="match status" value="1"/>
</dbReference>
<organism evidence="10 11">
    <name type="scientific">Aspergillus sclerotialis</name>
    <dbReference type="NCBI Taxonomy" id="2070753"/>
    <lineage>
        <taxon>Eukaryota</taxon>
        <taxon>Fungi</taxon>
        <taxon>Dikarya</taxon>
        <taxon>Ascomycota</taxon>
        <taxon>Pezizomycotina</taxon>
        <taxon>Eurotiomycetes</taxon>
        <taxon>Eurotiomycetidae</taxon>
        <taxon>Eurotiales</taxon>
        <taxon>Aspergillaceae</taxon>
        <taxon>Aspergillus</taxon>
        <taxon>Aspergillus subgen. Polypaecilum</taxon>
    </lineage>
</organism>
<feature type="region of interest" description="Disordered" evidence="7">
    <location>
        <begin position="391"/>
        <end position="564"/>
    </location>
</feature>
<dbReference type="GO" id="GO:0005085">
    <property type="term" value="F:guanyl-nucleotide exchange factor activity"/>
    <property type="evidence" value="ECO:0007669"/>
    <property type="project" value="UniProtKB-KW"/>
</dbReference>
<dbReference type="SMART" id="SM00325">
    <property type="entry name" value="RhoGEF"/>
    <property type="match status" value="1"/>
</dbReference>
<feature type="compositionally biased region" description="Basic and acidic residues" evidence="7">
    <location>
        <begin position="797"/>
        <end position="817"/>
    </location>
</feature>
<comment type="caution">
    <text evidence="10">The sequence shown here is derived from an EMBL/GenBank/DDBJ whole genome shotgun (WGS) entry which is preliminary data.</text>
</comment>
<feature type="compositionally biased region" description="Acidic residues" evidence="7">
    <location>
        <begin position="764"/>
        <end position="777"/>
    </location>
</feature>
<accession>A0A3A2ZX95</accession>
<keyword evidence="5" id="KW-0965">Cell junction</keyword>
<evidence type="ECO:0000256" key="1">
    <source>
        <dbReference type="ARBA" id="ARBA00004282"/>
    </source>
</evidence>
<name>A0A3A2ZX95_9EURO</name>
<dbReference type="InterPro" id="IPR035899">
    <property type="entry name" value="DBL_dom_sf"/>
</dbReference>
<keyword evidence="4" id="KW-0344">Guanine-nucleotide releasing factor</keyword>
<feature type="compositionally biased region" description="Polar residues" evidence="7">
    <location>
        <begin position="1655"/>
        <end position="1683"/>
    </location>
</feature>
<feature type="region of interest" description="Disordered" evidence="7">
    <location>
        <begin position="753"/>
        <end position="824"/>
    </location>
</feature>
<dbReference type="InterPro" id="IPR051492">
    <property type="entry name" value="Dynamin-Rho_GEF"/>
</dbReference>
<dbReference type="GO" id="GO:0005795">
    <property type="term" value="C:Golgi stack"/>
    <property type="evidence" value="ECO:0007669"/>
    <property type="project" value="UniProtKB-SubCell"/>
</dbReference>
<feature type="compositionally biased region" description="Polar residues" evidence="7">
    <location>
        <begin position="110"/>
        <end position="124"/>
    </location>
</feature>
<dbReference type="GO" id="GO:0035556">
    <property type="term" value="P:intracellular signal transduction"/>
    <property type="evidence" value="ECO:0007669"/>
    <property type="project" value="InterPro"/>
</dbReference>
<feature type="compositionally biased region" description="Basic and acidic residues" evidence="7">
    <location>
        <begin position="543"/>
        <end position="560"/>
    </location>
</feature>
<dbReference type="GO" id="GO:0032955">
    <property type="term" value="P:regulation of division septum assembly"/>
    <property type="evidence" value="ECO:0007669"/>
    <property type="project" value="TreeGrafter"/>
</dbReference>
<feature type="compositionally biased region" description="Polar residues" evidence="7">
    <location>
        <begin position="1692"/>
        <end position="1712"/>
    </location>
</feature>
<dbReference type="PANTHER" id="PTHR22834">
    <property type="entry name" value="NUCLEAR FUSION PROTEIN FUS2"/>
    <property type="match status" value="1"/>
</dbReference>
<dbReference type="CDD" id="cd07589">
    <property type="entry name" value="BAR_DNMBP"/>
    <property type="match status" value="1"/>
</dbReference>
<feature type="domain" description="BAR" evidence="9">
    <location>
        <begin position="1405"/>
        <end position="1622"/>
    </location>
</feature>
<feature type="compositionally biased region" description="Polar residues" evidence="7">
    <location>
        <begin position="1111"/>
        <end position="1125"/>
    </location>
</feature>
<feature type="compositionally biased region" description="Polar residues" evidence="7">
    <location>
        <begin position="851"/>
        <end position="868"/>
    </location>
</feature>
<dbReference type="SUPFAM" id="SSF48065">
    <property type="entry name" value="DBL homology domain (DH-domain)"/>
    <property type="match status" value="1"/>
</dbReference>
<dbReference type="FunFam" id="1.20.1270.60:FF:000083">
    <property type="entry name" value="Rho guanyl nucleotide exchange factor, putative"/>
    <property type="match status" value="1"/>
</dbReference>
<feature type="region of interest" description="Disordered" evidence="7">
    <location>
        <begin position="840"/>
        <end position="872"/>
    </location>
</feature>
<dbReference type="InterPro" id="IPR004148">
    <property type="entry name" value="BAR_dom"/>
</dbReference>
<dbReference type="STRING" id="2070753.A0A3A2ZX95"/>
<evidence type="ECO:0000256" key="3">
    <source>
        <dbReference type="ARBA" id="ARBA00018186"/>
    </source>
</evidence>
<feature type="compositionally biased region" description="Basic residues" evidence="7">
    <location>
        <begin position="1221"/>
        <end position="1230"/>
    </location>
</feature>
<feature type="region of interest" description="Disordered" evidence="7">
    <location>
        <begin position="1"/>
        <end position="334"/>
    </location>
</feature>
<dbReference type="GO" id="GO:0031991">
    <property type="term" value="P:regulation of actomyosin contractile ring contraction"/>
    <property type="evidence" value="ECO:0007669"/>
    <property type="project" value="TreeGrafter"/>
</dbReference>
<sequence length="1892" mass="207769">MSGSNVEHVSCYLDGNPDHFPRPSSRSSSHCFEDPPDGALYGASISPPDSFPPTTTYSRPNLADSQQGHLPTSTSMTTRPDNLDQIQPSLPNPDDYYRYHQSPLADGSGVNLSDTSVTGPSIGTNERPDTVDYASPLPTDSLESSPVRRPQYRSISYSSYKGLSNGPSKPPQVASSVPRSRQASFKDLVNKFNNNSDQILPLPSSRSGETSRAASPAGSFDGQGRSRASSRLREARDVSAQRQFTAQRDSSSSGVPDVSGHFALPPRTTDSYGKHTDNLKPSGPSCRHPFSGQLALDTGFDNSQLGIPAHLRRRGSDGSIPSPNPASLDHELSSGISPLTPTAWYLRNTDLLEAVINNGNKRSHRRATSDLTGDQSITGFDVPNTFMAIPGPLQSGGLLETPHSKSRIPISSRHPAPDSISNTSSRSLGPNSTFSSRSATQGHLPARGVSRLPVPSPKSSPISVDDAQEPFATSALGRREITKCRLRQPPESSSHLKAYIAAPPPKKSPPLRSSRPRQPVTNAASFPSRSRVGETVSNFQKQINRDRELRNTRPRERRLPELGTVDFATRRQRIQQAFNRTVQENERKEAATELHRYEDQAEEPRGTQQASEQPPAEDSTFEDLSQVEDTATVIDESTQAYDEEKEPVAEKEDLQGAPQLHLDTSIPTHERSETNVDNHLVTMDSPTLGLPATTSKEHDILRLGSNPSDVPPAATAGSTDTRITTFDHELQTGLTRRTLNMSHRTLLNQIMQIRESSSSSSSCDEPDYSFSDNDDGESIPIMLRDPSYFGGSQGNEANRKNRDVSTEKHRAGGETENRWSMSSWSSSLNNQLELSGDEILHHPTPAEDSDPTTQSCSAPSSNPPSVNGHQAADPIRYNNQLLEQKNGDTMQRSNYMPSNAPSLARQGGWDSNRVTQLYLEELARGRGHHFQLPAIRATPEPQSLDADRSMDGRPDSLTDDPVLVSRADDIPPSDRLGHAASLVFRDDWEHASPSIADWMQIAAEDEATRSDGKNAAIPMCDGAPTPRLVNSGVQQTSSETADTSLGLAINVGSHEETDSEETRPPPLPRRSPPPPPEQEENIHPHVAVANSAGSSEHSSLQRLEPVPSPQAVDSSATSLVPSNPEQAVVEAQKSSPSPEQQRLKKRRHVIKELIDTEHTFGRDMKVVDDIYKGTSSSCLDLSAEDVKVLFANSDQIVQFSTAFRDALKNAAKSVYVMPKSHRWGSKRSARNHNPSASGGGQSPDGDSNTSELESDRATWIGEAFMTHMSQMEKVYADYLKNHDAANKKLQTLQRNPKVAIWLKECRDWAADLTTAWDLDSLLVKPVQRIVKYPLLLDQLLSSTPSDHPDHGSIARALEGVTNISVRINEMKKRADLVGQVVGRKRKESDVRAGLSKAFGRRTEKLKQQVGMSDMFEDKEYDALSQRFGDSYFQLQVVMRDVEVYTQAAQASMEHLNEFVGAIEGFLDVSQSNYSELEGKWRELRIALHEIMTIALPDHLAVVRRSVIDPMVTLLKYHEGPQRVMRKRDKRLMDYARFKAVKQRGDKPDKKTGEQGEQFMALNETLKDELPKLYSLTAKLMEACLKNFVQIQTSWFDSLEKRFSHLTDSFPEEIQKIISEWSAGFTMVEAQVRSLGVCNGSLLADAVGSMNYNSTPSTGANISSPRRPSTVNSVTSTRVGSSMDESPKVSYDFGSSNHSFQSPATDSQSQMSNSRHRADSGISGRGGHGLSETQELQRSQLLQQVTNAPSGPAPPYSANPAPLPSLPRLSLEAPFLADVGERIAGDNPPSSPGGRYSGFFSSALPMSDTPEELTPVDNDPPKEPKVLFLAASMYEFNIDRARREAGYPYLTYVAGEIFDVIGEKGELWLARNQDDSTNQVGWIWNKHFAKLSA</sequence>
<feature type="region of interest" description="Disordered" evidence="7">
    <location>
        <begin position="1780"/>
        <end position="1820"/>
    </location>
</feature>
<feature type="compositionally biased region" description="Pro residues" evidence="7">
    <location>
        <begin position="1064"/>
        <end position="1076"/>
    </location>
</feature>
<dbReference type="InterPro" id="IPR027267">
    <property type="entry name" value="AH/BAR_dom_sf"/>
</dbReference>
<dbReference type="SMART" id="SM00721">
    <property type="entry name" value="BAR"/>
    <property type="match status" value="1"/>
</dbReference>
<evidence type="ECO:0000259" key="9">
    <source>
        <dbReference type="PROSITE" id="PS51021"/>
    </source>
</evidence>
<dbReference type="OrthoDB" id="10256089at2759"/>
<dbReference type="InterPro" id="IPR000219">
    <property type="entry name" value="DH_dom"/>
</dbReference>
<feature type="region of interest" description="Disordered" evidence="7">
    <location>
        <begin position="1655"/>
        <end position="1733"/>
    </location>
</feature>
<dbReference type="FunFam" id="1.20.900.10:FF:000053">
    <property type="entry name" value="Rho guanyl nucleotide exchange factor, putative"/>
    <property type="match status" value="1"/>
</dbReference>
<dbReference type="InterPro" id="IPR001331">
    <property type="entry name" value="GDS_CDC24_CS"/>
</dbReference>
<evidence type="ECO:0000313" key="10">
    <source>
        <dbReference type="EMBL" id="RJE27310.1"/>
    </source>
</evidence>
<dbReference type="CDD" id="cd00160">
    <property type="entry name" value="RhoGEF"/>
    <property type="match status" value="1"/>
</dbReference>
<reference evidence="11" key="1">
    <citation type="submission" date="2017-02" db="EMBL/GenBank/DDBJ databases">
        <authorList>
            <person name="Tafer H."/>
            <person name="Lopandic K."/>
        </authorList>
    </citation>
    <scope>NUCLEOTIDE SEQUENCE [LARGE SCALE GENOMIC DNA]</scope>
    <source>
        <strain evidence="11">CBS 366.77</strain>
    </source>
</reference>
<evidence type="ECO:0000256" key="7">
    <source>
        <dbReference type="SAM" id="MobiDB-lite"/>
    </source>
</evidence>
<evidence type="ECO:0000313" key="11">
    <source>
        <dbReference type="Proteomes" id="UP000266188"/>
    </source>
</evidence>
<feature type="region of interest" description="Disordered" evidence="7">
    <location>
        <begin position="1006"/>
        <end position="1145"/>
    </location>
</feature>
<feature type="compositionally biased region" description="Polar residues" evidence="7">
    <location>
        <begin position="191"/>
        <end position="213"/>
    </location>
</feature>
<evidence type="ECO:0000259" key="8">
    <source>
        <dbReference type="PROSITE" id="PS50010"/>
    </source>
</evidence>
<feature type="compositionally biased region" description="Low complexity" evidence="7">
    <location>
        <begin position="249"/>
        <end position="260"/>
    </location>
</feature>
<dbReference type="Gene3D" id="1.20.1270.60">
    <property type="entry name" value="Arfaptin homology (AH) domain/BAR domain"/>
    <property type="match status" value="1"/>
</dbReference>
<comment type="subcellular location">
    <subcellularLocation>
        <location evidence="1">Cell junction</location>
    </subcellularLocation>
    <subcellularLocation>
        <location evidence="2">Golgi apparatus</location>
        <location evidence="2">Golgi stack</location>
    </subcellularLocation>
</comment>
<dbReference type="PROSITE" id="PS50010">
    <property type="entry name" value="DH_2"/>
    <property type="match status" value="1"/>
</dbReference>
<dbReference type="Gene3D" id="1.20.900.10">
    <property type="entry name" value="Dbl homology (DH) domain"/>
    <property type="match status" value="1"/>
</dbReference>
<dbReference type="PANTHER" id="PTHR22834:SF20">
    <property type="entry name" value="SH3 DOMAIN-CONTAINING PROTEIN"/>
    <property type="match status" value="1"/>
</dbReference>
<dbReference type="EMBL" id="MVGC01000005">
    <property type="protein sequence ID" value="RJE27310.1"/>
    <property type="molecule type" value="Genomic_DNA"/>
</dbReference>
<feature type="compositionally biased region" description="Polar residues" evidence="7">
    <location>
        <begin position="52"/>
        <end position="89"/>
    </location>
</feature>
<proteinExistence type="predicted"/>
<dbReference type="PROSITE" id="PS00741">
    <property type="entry name" value="DH_1"/>
    <property type="match status" value="1"/>
</dbReference>
<feature type="compositionally biased region" description="Basic and acidic residues" evidence="7">
    <location>
        <begin position="945"/>
        <end position="956"/>
    </location>
</feature>
<evidence type="ECO:0000256" key="4">
    <source>
        <dbReference type="ARBA" id="ARBA00022658"/>
    </source>
</evidence>
<protein>
    <recommendedName>
        <fullName evidence="3">Dynamin-binding protein</fullName>
    </recommendedName>
    <alternativeName>
        <fullName evidence="6">Scaffold protein Tuba</fullName>
    </alternativeName>
</protein>
<dbReference type="PROSITE" id="PS51021">
    <property type="entry name" value="BAR"/>
    <property type="match status" value="1"/>
</dbReference>
<feature type="region of interest" description="Disordered" evidence="7">
    <location>
        <begin position="936"/>
        <end position="970"/>
    </location>
</feature>
<feature type="compositionally biased region" description="Basic and acidic residues" evidence="7">
    <location>
        <begin position="596"/>
        <end position="605"/>
    </location>
</feature>
<dbReference type="Proteomes" id="UP000266188">
    <property type="component" value="Unassembled WGS sequence"/>
</dbReference>
<gene>
    <name evidence="10" type="ORF">PHISCL_00320</name>
</gene>
<feature type="compositionally biased region" description="Polar residues" evidence="7">
    <location>
        <begin position="1091"/>
        <end position="1101"/>
    </location>
</feature>